<reference evidence="1 2" key="1">
    <citation type="submission" date="2024-04" db="EMBL/GenBank/DDBJ databases">
        <title>genome sequences of Mucor flavus KT1a and Helicostylum pulchrum KT1b strains isolated from the surface of a dry-aged beef.</title>
        <authorList>
            <person name="Toyotome T."/>
            <person name="Hosono M."/>
            <person name="Torimaru M."/>
            <person name="Fukuda K."/>
            <person name="Mikami N."/>
        </authorList>
    </citation>
    <scope>NUCLEOTIDE SEQUENCE [LARGE SCALE GENOMIC DNA]</scope>
    <source>
        <strain evidence="1 2">KT1a</strain>
    </source>
</reference>
<organism evidence="1 2">
    <name type="scientific">Mucor flavus</name>
    <dbReference type="NCBI Taxonomy" id="439312"/>
    <lineage>
        <taxon>Eukaryota</taxon>
        <taxon>Fungi</taxon>
        <taxon>Fungi incertae sedis</taxon>
        <taxon>Mucoromycota</taxon>
        <taxon>Mucoromycotina</taxon>
        <taxon>Mucoromycetes</taxon>
        <taxon>Mucorales</taxon>
        <taxon>Mucorineae</taxon>
        <taxon>Mucoraceae</taxon>
        <taxon>Mucor</taxon>
    </lineage>
</organism>
<gene>
    <name evidence="1" type="ORF">MFLAVUS_003896</name>
</gene>
<comment type="caution">
    <text evidence="1">The sequence shown here is derived from an EMBL/GenBank/DDBJ whole genome shotgun (WGS) entry which is preliminary data.</text>
</comment>
<protein>
    <submittedName>
        <fullName evidence="1">Uncharacterized protein</fullName>
    </submittedName>
</protein>
<proteinExistence type="predicted"/>
<keyword evidence="2" id="KW-1185">Reference proteome</keyword>
<evidence type="ECO:0000313" key="2">
    <source>
        <dbReference type="Proteomes" id="UP001473302"/>
    </source>
</evidence>
<dbReference type="EMBL" id="BAABUK010000007">
    <property type="protein sequence ID" value="GAA5810475.1"/>
    <property type="molecule type" value="Genomic_DNA"/>
</dbReference>
<accession>A0ABP9YUE5</accession>
<sequence length="159" mass="18012">MTIDTPTSDKLYQLIGLPPTSSSFQAFLLTDQKPTITKLSNYVYHAYKPLGLSFCFISDQSNQLVLDAIDVYNGQTRDGFAPFKLTDDLPCGLKTDMQAHEIVAMLGEPDRKGGGGQTRMPCWIEYKFNNEQKESGILIQLHGFEWEDREMGWTSFVLF</sequence>
<dbReference type="Proteomes" id="UP001473302">
    <property type="component" value="Unassembled WGS sequence"/>
</dbReference>
<name>A0ABP9YUE5_9FUNG</name>
<evidence type="ECO:0000313" key="1">
    <source>
        <dbReference type="EMBL" id="GAA5810475.1"/>
    </source>
</evidence>